<comment type="caution">
    <text evidence="6">The sequence shown here is derived from an EMBL/GenBank/DDBJ whole genome shotgun (WGS) entry which is preliminary data.</text>
</comment>
<evidence type="ECO:0000313" key="6">
    <source>
        <dbReference type="EMBL" id="CAG9310396.1"/>
    </source>
</evidence>
<keyword evidence="7" id="KW-1185">Reference proteome</keyword>
<dbReference type="EMBL" id="CAJZBQ010000002">
    <property type="protein sequence ID" value="CAG9310396.1"/>
    <property type="molecule type" value="Genomic_DNA"/>
</dbReference>
<dbReference type="SUPFAM" id="SSF47762">
    <property type="entry name" value="PAH2 domain"/>
    <property type="match status" value="2"/>
</dbReference>
<evidence type="ECO:0000256" key="1">
    <source>
        <dbReference type="ARBA" id="ARBA00004123"/>
    </source>
</evidence>
<proteinExistence type="predicted"/>
<dbReference type="GO" id="GO:0000122">
    <property type="term" value="P:negative regulation of transcription by RNA polymerase II"/>
    <property type="evidence" value="ECO:0007669"/>
    <property type="project" value="TreeGrafter"/>
</dbReference>
<organism evidence="6 7">
    <name type="scientific">Blepharisma stoltei</name>
    <dbReference type="NCBI Taxonomy" id="1481888"/>
    <lineage>
        <taxon>Eukaryota</taxon>
        <taxon>Sar</taxon>
        <taxon>Alveolata</taxon>
        <taxon>Ciliophora</taxon>
        <taxon>Postciliodesmatophora</taxon>
        <taxon>Heterotrichea</taxon>
        <taxon>Heterotrichida</taxon>
        <taxon>Blepharismidae</taxon>
        <taxon>Blepharisma</taxon>
    </lineage>
</organism>
<dbReference type="AlphaFoldDB" id="A0AAU9I7H4"/>
<feature type="domain" description="Histone deacetylase interacting" evidence="5">
    <location>
        <begin position="314"/>
        <end position="408"/>
    </location>
</feature>
<dbReference type="InterPro" id="IPR031693">
    <property type="entry name" value="Sin3_C"/>
</dbReference>
<dbReference type="SMART" id="SM00761">
    <property type="entry name" value="HDAC_interact"/>
    <property type="match status" value="1"/>
</dbReference>
<dbReference type="InterPro" id="IPR039774">
    <property type="entry name" value="Sin3-like"/>
</dbReference>
<dbReference type="PROSITE" id="PS51477">
    <property type="entry name" value="PAH"/>
    <property type="match status" value="2"/>
</dbReference>
<reference evidence="6" key="1">
    <citation type="submission" date="2021-09" db="EMBL/GenBank/DDBJ databases">
        <authorList>
            <consortium name="AG Swart"/>
            <person name="Singh M."/>
            <person name="Singh A."/>
            <person name="Seah K."/>
            <person name="Emmerich C."/>
        </authorList>
    </citation>
    <scope>NUCLEOTIDE SEQUENCE</scope>
    <source>
        <strain evidence="6">ATCC30299</strain>
    </source>
</reference>
<gene>
    <name evidence="6" type="ORF">BSTOLATCC_MIC1246</name>
</gene>
<dbReference type="PANTHER" id="PTHR12346">
    <property type="entry name" value="SIN3B-RELATED"/>
    <property type="match status" value="1"/>
</dbReference>
<dbReference type="FunFam" id="1.20.1160.11:FF:000001">
    <property type="entry name" value="Paired amphipathic helix protein Sin3"/>
    <property type="match status" value="1"/>
</dbReference>
<dbReference type="InterPro" id="IPR003822">
    <property type="entry name" value="PAH"/>
</dbReference>
<evidence type="ECO:0000313" key="7">
    <source>
        <dbReference type="Proteomes" id="UP001162131"/>
    </source>
</evidence>
<dbReference type="Pfam" id="PF02671">
    <property type="entry name" value="PAH"/>
    <property type="match status" value="2"/>
</dbReference>
<name>A0AAU9I7H4_9CILI</name>
<dbReference type="Gene3D" id="1.20.1160.11">
    <property type="entry name" value="Paired amphipathic helix"/>
    <property type="match status" value="2"/>
</dbReference>
<dbReference type="GO" id="GO:0000785">
    <property type="term" value="C:chromatin"/>
    <property type="evidence" value="ECO:0007669"/>
    <property type="project" value="TreeGrafter"/>
</dbReference>
<dbReference type="PANTHER" id="PTHR12346:SF0">
    <property type="entry name" value="SIN3A, ISOFORM G"/>
    <property type="match status" value="1"/>
</dbReference>
<dbReference type="Pfam" id="PF16879">
    <property type="entry name" value="Sin3a_C"/>
    <property type="match status" value="1"/>
</dbReference>
<dbReference type="InterPro" id="IPR036600">
    <property type="entry name" value="PAH_sf"/>
</dbReference>
<dbReference type="Pfam" id="PF08295">
    <property type="entry name" value="Sin3_corepress"/>
    <property type="match status" value="1"/>
</dbReference>
<dbReference type="GO" id="GO:0000118">
    <property type="term" value="C:histone deacetylase complex"/>
    <property type="evidence" value="ECO:0007669"/>
    <property type="project" value="TreeGrafter"/>
</dbReference>
<keyword evidence="3 4" id="KW-0539">Nucleus</keyword>
<dbReference type="InterPro" id="IPR013194">
    <property type="entry name" value="HDAC_interact_dom"/>
</dbReference>
<comment type="subcellular location">
    <subcellularLocation>
        <location evidence="1 4">Nucleus</location>
    </subcellularLocation>
</comment>
<evidence type="ECO:0000259" key="5">
    <source>
        <dbReference type="SMART" id="SM00761"/>
    </source>
</evidence>
<evidence type="ECO:0000256" key="4">
    <source>
        <dbReference type="PROSITE-ProRule" id="PRU00810"/>
    </source>
</evidence>
<dbReference type="Proteomes" id="UP001162131">
    <property type="component" value="Unassembled WGS sequence"/>
</dbReference>
<dbReference type="GO" id="GO:0003714">
    <property type="term" value="F:transcription corepressor activity"/>
    <property type="evidence" value="ECO:0007669"/>
    <property type="project" value="InterPro"/>
</dbReference>
<keyword evidence="2" id="KW-0678">Repressor</keyword>
<protein>
    <recommendedName>
        <fullName evidence="5">Histone deacetylase interacting domain-containing protein</fullName>
    </recommendedName>
</protein>
<evidence type="ECO:0000256" key="3">
    <source>
        <dbReference type="ARBA" id="ARBA00023242"/>
    </source>
</evidence>
<accession>A0AAU9I7H4</accession>
<evidence type="ECO:0000256" key="2">
    <source>
        <dbReference type="ARBA" id="ARBA00022491"/>
    </source>
</evidence>
<sequence>MQNRVDCARKYLTLVRSRFRENGNKYEEFLQIMKAFKEQRVDTEAVCKRVQELFRGHRVLLLEFNKLIPQNYRISVESRPHYNEAIEYMRKVKEETKNDPAIYDEFIKILKQYQSKEMSLDDVNNSVRKLMVNYPVLMDSFKAFLPNYYDESSEEEDAYEPLCAKPLKKRKEPSIPLSAEKIVAVELSDPIGKNELIFFQKLKKVLDLNSQPNTDYFLEFSQCFNLYIVCVITKLELLNVIEPLFRVSNAHNFVNYGSSSRRHQKEENSELTQYVQGRLRDFFETFKVIAGTRESARRKYGWFFKPLSDFDNSKAKRQGHSYLNLQRPAIKRTQPNEKLNSQWISVPYGSEDFSFRNFRKNVFEDALFKCEDERYELDMTIESAMSTLRLLEKAEEKMNSLSPEQQRSFQFNEKAFDSIHMRSIQSIYSEHAPKIIETLKRNPVKALPVVVLRLKSKIDGWTKQSKLESERLWGETVEKNFWKSLDHRSFYFKQNEKRMTNAKAFLGEAKARYNARNENKEWVRKYLKGENSDNNYEFIGGSRHQLFFNSFSGLSAAVSHKVPTDFVNEVIEEFKVLDSAKSVPVYENGIEYASLPHFRLLYNYQPVLNDALRILIFAVEKSNLSDKEKISKWINVIFQDLMQIKLPSDVQNHKVEEFFENIPEEEPQKPPTPIETEDVELTRKIITRWIENDSYTEPEVDSNSLSDLAQDPITLKKDDSFSAFIPLLKNNQIMYCPSSIYCFIRFFYGIYERLLKVKLVLSKDGKDEEKPTIDYGNYSFSEQVESEYLGFLKVVCLVLKNTYDNSKFEEKCRSLLGNDAYILFTFDKLASYTAKALHAVAHDDLAMKALSIFSKFSKHKLNEEMYMAEFLAQSPSAQLFRLHWNVKYKILSITYIESPYEKLQEPPVKNAILNAKHFLSTQFISPLHEELEFVQHRLDAFYQNHSITYSDLANQIKCFNGVKVGLNENSFKMSFIPGLEDYLFNTHFYHKDVKLTMESEIFICRDKNSYIQKVTEIGDKKFQRWREKINKT</sequence>